<dbReference type="Gene3D" id="3.30.420.300">
    <property type="entry name" value="2-keto-3-deoxy-galactonokinase, substrate binding domain"/>
    <property type="match status" value="1"/>
</dbReference>
<evidence type="ECO:0000313" key="2">
    <source>
        <dbReference type="Proteomes" id="UP000255207"/>
    </source>
</evidence>
<dbReference type="RefSeq" id="WP_114828755.1">
    <property type="nucleotide sequence ID" value="NZ_QQTO01000001.1"/>
</dbReference>
<dbReference type="GO" id="GO:0034194">
    <property type="term" value="P:D-galactonate catabolic process"/>
    <property type="evidence" value="ECO:0007669"/>
    <property type="project" value="InterPro"/>
</dbReference>
<dbReference type="InterPro" id="IPR007729">
    <property type="entry name" value="DGOK"/>
</dbReference>
<dbReference type="Gene3D" id="3.30.420.310">
    <property type="entry name" value="2-keto-3-deoxy-galactonokinase, C-terminal domain"/>
    <property type="match status" value="1"/>
</dbReference>
<evidence type="ECO:0000313" key="1">
    <source>
        <dbReference type="EMBL" id="RDJ26872.1"/>
    </source>
</evidence>
<dbReference type="InterPro" id="IPR042257">
    <property type="entry name" value="DGOK_C"/>
</dbReference>
<reference evidence="2" key="1">
    <citation type="submission" date="2018-07" db="EMBL/GenBank/DDBJ databases">
        <authorList>
            <person name="Safronova V.I."/>
            <person name="Chirak E.R."/>
            <person name="Sazanova A.L."/>
        </authorList>
    </citation>
    <scope>NUCLEOTIDE SEQUENCE [LARGE SCALE GENOMIC DNA]</scope>
    <source>
        <strain evidence="2">RCAM04685</strain>
    </source>
</reference>
<organism evidence="1 2">
    <name type="scientific">Bosea caraganae</name>
    <dbReference type="NCBI Taxonomy" id="2763117"/>
    <lineage>
        <taxon>Bacteria</taxon>
        <taxon>Pseudomonadati</taxon>
        <taxon>Pseudomonadota</taxon>
        <taxon>Alphaproteobacteria</taxon>
        <taxon>Hyphomicrobiales</taxon>
        <taxon>Boseaceae</taxon>
        <taxon>Bosea</taxon>
    </lineage>
</organism>
<dbReference type="Proteomes" id="UP000255207">
    <property type="component" value="Unassembled WGS sequence"/>
</dbReference>
<sequence>MPRPVIALDWGTTRARAFLIGEDGAVLDRKIADQGIQSVPSGGFPAAFEAIAGDFRRARPDAAIVLAGMVGSRNGWVEAPYVACPASVEQIASAGITVALGEGTTVTILPGLSSDEGAFDVMRGEETLIVGLGLDDGIACLPGTHSKWARLEGGRITGFASFMTGEIYGLLRQHSILARLAEEPGEGDATEGARRGFAGAARPGGLLSAAFAARTEVLAGRMSGGAVGPYLSALLVGQEIAGARALYGEPGTVHLVADGALAESYGQAFDATGLSYTLTTPEAAFIAGIKRLAGGLAA</sequence>
<accession>A0A370LA64</accession>
<keyword evidence="2" id="KW-1185">Reference proteome</keyword>
<dbReference type="Pfam" id="PF05035">
    <property type="entry name" value="DGOK"/>
    <property type="match status" value="1"/>
</dbReference>
<keyword evidence="1" id="KW-0808">Transferase</keyword>
<dbReference type="OrthoDB" id="256574at2"/>
<dbReference type="GO" id="GO:0008671">
    <property type="term" value="F:2-dehydro-3-deoxygalactonokinase activity"/>
    <property type="evidence" value="ECO:0007669"/>
    <property type="project" value="InterPro"/>
</dbReference>
<name>A0A370LA64_9HYPH</name>
<keyword evidence="1" id="KW-0418">Kinase</keyword>
<dbReference type="AlphaFoldDB" id="A0A370LA64"/>
<comment type="caution">
    <text evidence="1">The sequence shown here is derived from an EMBL/GenBank/DDBJ whole genome shotgun (WGS) entry which is preliminary data.</text>
</comment>
<proteinExistence type="predicted"/>
<dbReference type="InterPro" id="IPR042258">
    <property type="entry name" value="DGOK_N"/>
</dbReference>
<dbReference type="EMBL" id="QQTP01000003">
    <property type="protein sequence ID" value="RDJ26872.1"/>
    <property type="molecule type" value="Genomic_DNA"/>
</dbReference>
<protein>
    <submittedName>
        <fullName evidence="1">2-dehydro-3-deoxygalactonokinase</fullName>
    </submittedName>
</protein>
<gene>
    <name evidence="1" type="ORF">DWE98_08470</name>
</gene>